<dbReference type="OMA" id="NDETIWN"/>
<evidence type="ECO:0000313" key="1">
    <source>
        <dbReference type="EMBL" id="ALR78833.1"/>
    </source>
</evidence>
<accession>A0A806XGA5</accession>
<sequence>MNECINYYLSFFSEKSDFIKGEIHKCYEYWMPEYPPTLLLFALVGKSLVKQLDVFNALDAKLIFQHIEEGMNSPCDELATAVATGLIESMVTASDNDETIWNKLENSMHVETKKHALAWKNFGQ</sequence>
<organism evidence="1 2">
    <name type="scientific">[Enterobacter] lignolyticus</name>
    <dbReference type="NCBI Taxonomy" id="1334193"/>
    <lineage>
        <taxon>Bacteria</taxon>
        <taxon>Pseudomonadati</taxon>
        <taxon>Pseudomonadota</taxon>
        <taxon>Gammaproteobacteria</taxon>
        <taxon>Enterobacterales</taxon>
        <taxon>Enterobacteriaceae</taxon>
        <taxon>Pluralibacter</taxon>
    </lineage>
</organism>
<name>A0A806XGA5_9ENTR</name>
<dbReference type="Proteomes" id="UP000069162">
    <property type="component" value="Chromosome"/>
</dbReference>
<evidence type="ECO:0000313" key="2">
    <source>
        <dbReference type="Proteomes" id="UP000069162"/>
    </source>
</evidence>
<proteinExistence type="predicted"/>
<reference evidence="2" key="1">
    <citation type="submission" date="2015-10" db="EMBL/GenBank/DDBJ databases">
        <title>Complete Genome Sequencing of Klebsiella sp. strain G5.</title>
        <authorList>
            <person name="Chan K.-G."/>
            <person name="Chen J.-W."/>
        </authorList>
    </citation>
    <scope>NUCLEOTIDE SEQUENCE [LARGE SCALE GENOMIC DNA]</scope>
    <source>
        <strain evidence="2">G5</strain>
    </source>
</reference>
<dbReference type="AlphaFoldDB" id="A0A806XGA5"/>
<dbReference type="OrthoDB" id="6505112at2"/>
<gene>
    <name evidence="1" type="ORF">AO703_01825</name>
</gene>
<dbReference type="EMBL" id="CP012871">
    <property type="protein sequence ID" value="ALR78833.1"/>
    <property type="molecule type" value="Genomic_DNA"/>
</dbReference>
<protein>
    <submittedName>
        <fullName evidence="1">Uncharacterized protein</fullName>
    </submittedName>
</protein>
<dbReference type="KEGG" id="kle:AO703_01825"/>